<keyword evidence="3" id="KW-1133">Transmembrane helix</keyword>
<name>A0ABW2B087_9RHOB</name>
<evidence type="ECO:0000313" key="7">
    <source>
        <dbReference type="EMBL" id="MFC6761349.1"/>
    </source>
</evidence>
<keyword evidence="8" id="KW-1185">Reference proteome</keyword>
<gene>
    <name evidence="6" type="ORF">ACFQFQ_00335</name>
    <name evidence="7" type="ORF">ACFQFQ_20915</name>
</gene>
<organism evidence="6 8">
    <name type="scientific">Sulfitobacter porphyrae</name>
    <dbReference type="NCBI Taxonomy" id="1246864"/>
    <lineage>
        <taxon>Bacteria</taxon>
        <taxon>Pseudomonadati</taxon>
        <taxon>Pseudomonadota</taxon>
        <taxon>Alphaproteobacteria</taxon>
        <taxon>Rhodobacterales</taxon>
        <taxon>Roseobacteraceae</taxon>
        <taxon>Sulfitobacter</taxon>
    </lineage>
</organism>
<comment type="subcellular location">
    <subcellularLocation>
        <location evidence="1">Membrane</location>
    </subcellularLocation>
</comment>
<reference evidence="8" key="2">
    <citation type="journal article" date="2019" name="Int. J. Syst. Evol. Microbiol.">
        <title>The Global Catalogue of Microorganisms (GCM) 10K type strain sequencing project: providing services to taxonomists for standard genome sequencing and annotation.</title>
        <authorList>
            <consortium name="The Broad Institute Genomics Platform"/>
            <consortium name="The Broad Institute Genome Sequencing Center for Infectious Disease"/>
            <person name="Wu L."/>
            <person name="Ma J."/>
        </authorList>
    </citation>
    <scope>NUCLEOTIDE SEQUENCE [LARGE SCALE GENOMIC DNA]</scope>
    <source>
        <strain evidence="8">CCUG 66188</strain>
    </source>
</reference>
<evidence type="ECO:0000256" key="5">
    <source>
        <dbReference type="SAM" id="Coils"/>
    </source>
</evidence>
<dbReference type="Pfam" id="PF09731">
    <property type="entry name" value="Mitofilin"/>
    <property type="match status" value="1"/>
</dbReference>
<dbReference type="Proteomes" id="UP001596353">
    <property type="component" value="Unassembled WGS sequence"/>
</dbReference>
<sequence length="311" mass="31597">MKAEKKSGSIFLPLVLGGVVAAALGFAASEANLLGLRSQDGDLRGALEKQSAEIAALKDAAPPQVDLSGLEQEIAGLSENVQSFESRIAALEARPVASSGDGGGGDTSAYSAELAQMQAALEKQRSEIEGLLKNAQSIEEATAASARAAAVQAGVSKLTAAIGTGSAYDGALDALKEAGVNDLPQALVDGAADGVVTLNNLQSRFPDAARSALAAARAGGFDAQDTGGVTGFLRRQLGARSVEPREGSDPDAVLSRAEAAVRDGRLSVALEEIGTLPEEAQSAMSDWISDARRRAAVEAAVNDLSQSLTAN</sequence>
<accession>A0ABW2B087</accession>
<reference evidence="6" key="1">
    <citation type="journal article" date="2014" name="Int. J. Syst. Evol. Microbiol.">
        <title>Complete genome of a new Firmicutes species belonging to the dominant human colonic microbiota ('Ruminococcus bicirculans') reveals two chromosomes and a selective capacity to utilize plant glucans.</title>
        <authorList>
            <consortium name="NISC Comparative Sequencing Program"/>
            <person name="Wegmann U."/>
            <person name="Louis P."/>
            <person name="Goesmann A."/>
            <person name="Henrissat B."/>
            <person name="Duncan S.H."/>
            <person name="Flint H.J."/>
        </authorList>
    </citation>
    <scope>NUCLEOTIDE SEQUENCE</scope>
    <source>
        <strain evidence="6">NBRC 109054</strain>
    </source>
</reference>
<keyword evidence="2" id="KW-0812">Transmembrane</keyword>
<keyword evidence="4" id="KW-0472">Membrane</keyword>
<evidence type="ECO:0000256" key="3">
    <source>
        <dbReference type="ARBA" id="ARBA00022989"/>
    </source>
</evidence>
<proteinExistence type="predicted"/>
<evidence type="ECO:0000256" key="2">
    <source>
        <dbReference type="ARBA" id="ARBA00022692"/>
    </source>
</evidence>
<dbReference type="InterPro" id="IPR019133">
    <property type="entry name" value="MIC60"/>
</dbReference>
<dbReference type="EMBL" id="JBHSWG010000001">
    <property type="protein sequence ID" value="MFC6758303.1"/>
    <property type="molecule type" value="Genomic_DNA"/>
</dbReference>
<dbReference type="EMBL" id="JBHSWG010000002">
    <property type="protein sequence ID" value="MFC6761349.1"/>
    <property type="molecule type" value="Genomic_DNA"/>
</dbReference>
<evidence type="ECO:0000313" key="8">
    <source>
        <dbReference type="Proteomes" id="UP001596353"/>
    </source>
</evidence>
<protein>
    <submittedName>
        <fullName evidence="6">COG4223 family protein</fullName>
    </submittedName>
</protein>
<dbReference type="Gene3D" id="1.10.287.1490">
    <property type="match status" value="1"/>
</dbReference>
<evidence type="ECO:0000256" key="4">
    <source>
        <dbReference type="ARBA" id="ARBA00023136"/>
    </source>
</evidence>
<evidence type="ECO:0000256" key="1">
    <source>
        <dbReference type="ARBA" id="ARBA00004370"/>
    </source>
</evidence>
<keyword evidence="5" id="KW-0175">Coiled coil</keyword>
<comment type="caution">
    <text evidence="6">The sequence shown here is derived from an EMBL/GenBank/DDBJ whole genome shotgun (WGS) entry which is preliminary data.</text>
</comment>
<reference evidence="6" key="3">
    <citation type="submission" date="2024-09" db="EMBL/GenBank/DDBJ databases">
        <authorList>
            <person name="Sun Q."/>
            <person name="Mori K."/>
        </authorList>
    </citation>
    <scope>NUCLEOTIDE SEQUENCE</scope>
    <source>
        <strain evidence="6">NBRC 109054</strain>
    </source>
</reference>
<feature type="coiled-coil region" evidence="5">
    <location>
        <begin position="67"/>
        <end position="141"/>
    </location>
</feature>
<evidence type="ECO:0000313" key="6">
    <source>
        <dbReference type="EMBL" id="MFC6758303.1"/>
    </source>
</evidence>